<dbReference type="Pfam" id="PF02674">
    <property type="entry name" value="Colicin_V"/>
    <property type="match status" value="1"/>
</dbReference>
<keyword evidence="4 5" id="KW-0472">Membrane</keyword>
<organism evidence="6 7">
    <name type="scientific">Zeimonas arvi</name>
    <dbReference type="NCBI Taxonomy" id="2498847"/>
    <lineage>
        <taxon>Bacteria</taxon>
        <taxon>Pseudomonadati</taxon>
        <taxon>Pseudomonadota</taxon>
        <taxon>Betaproteobacteria</taxon>
        <taxon>Burkholderiales</taxon>
        <taxon>Burkholderiaceae</taxon>
        <taxon>Zeimonas</taxon>
    </lineage>
</organism>
<sequence>MIDVGSLTGWDWFVIGALLISTVWGVLSGLVRTVFAVAGWVIGLVGAPIATPAVMQATGWNVHPLFVMALLFFVLLVLVRLAGVLLSRVLSKVGLGGVDRTLGALLGVARALLIVTVAAVVGRGLGAHQEASWQKALSRPLLEQMLALVDPLLPASAGERTGKVRRT</sequence>
<evidence type="ECO:0000313" key="6">
    <source>
        <dbReference type="EMBL" id="TXL62603.1"/>
    </source>
</evidence>
<accession>A0A5C8NQE2</accession>
<evidence type="ECO:0000256" key="3">
    <source>
        <dbReference type="ARBA" id="ARBA00022989"/>
    </source>
</evidence>
<dbReference type="PANTHER" id="PTHR36926">
    <property type="entry name" value="COLICIN V PRODUCTION PROTEIN"/>
    <property type="match status" value="1"/>
</dbReference>
<dbReference type="EMBL" id="VDUY01000009">
    <property type="protein sequence ID" value="TXL62603.1"/>
    <property type="molecule type" value="Genomic_DNA"/>
</dbReference>
<dbReference type="InterPro" id="IPR003825">
    <property type="entry name" value="Colicin-V_CvpA"/>
</dbReference>
<gene>
    <name evidence="6" type="ORF">FHP08_17395</name>
</gene>
<dbReference type="InterPro" id="IPR052719">
    <property type="entry name" value="CvpA-like"/>
</dbReference>
<protein>
    <submittedName>
        <fullName evidence="6">CvpA family protein</fullName>
    </submittedName>
</protein>
<reference evidence="6 7" key="1">
    <citation type="submission" date="2019-06" db="EMBL/GenBank/DDBJ databases">
        <title>Quisquiliibacterium sp. nov., isolated from a maize field.</title>
        <authorList>
            <person name="Lin S.-Y."/>
            <person name="Tsai C.-F."/>
            <person name="Young C.-C."/>
        </authorList>
    </citation>
    <scope>NUCLEOTIDE SEQUENCE [LARGE SCALE GENOMIC DNA]</scope>
    <source>
        <strain evidence="6 7">CC-CFT501</strain>
    </source>
</reference>
<keyword evidence="7" id="KW-1185">Reference proteome</keyword>
<dbReference type="GO" id="GO:0016020">
    <property type="term" value="C:membrane"/>
    <property type="evidence" value="ECO:0007669"/>
    <property type="project" value="UniProtKB-SubCell"/>
</dbReference>
<feature type="transmembrane region" description="Helical" evidence="5">
    <location>
        <begin position="67"/>
        <end position="90"/>
    </location>
</feature>
<evidence type="ECO:0000313" key="7">
    <source>
        <dbReference type="Proteomes" id="UP000321548"/>
    </source>
</evidence>
<comment type="caution">
    <text evidence="6">The sequence shown here is derived from an EMBL/GenBank/DDBJ whole genome shotgun (WGS) entry which is preliminary data.</text>
</comment>
<feature type="transmembrane region" description="Helical" evidence="5">
    <location>
        <begin position="37"/>
        <end position="55"/>
    </location>
</feature>
<evidence type="ECO:0000256" key="2">
    <source>
        <dbReference type="ARBA" id="ARBA00022692"/>
    </source>
</evidence>
<name>A0A5C8NQE2_9BURK</name>
<proteinExistence type="predicted"/>
<feature type="transmembrane region" description="Helical" evidence="5">
    <location>
        <begin position="102"/>
        <end position="125"/>
    </location>
</feature>
<keyword evidence="2 5" id="KW-0812">Transmembrane</keyword>
<dbReference type="GO" id="GO:0009403">
    <property type="term" value="P:toxin biosynthetic process"/>
    <property type="evidence" value="ECO:0007669"/>
    <property type="project" value="InterPro"/>
</dbReference>
<dbReference type="Proteomes" id="UP000321548">
    <property type="component" value="Unassembled WGS sequence"/>
</dbReference>
<comment type="subcellular location">
    <subcellularLocation>
        <location evidence="1">Membrane</location>
        <topology evidence="1">Multi-pass membrane protein</topology>
    </subcellularLocation>
</comment>
<evidence type="ECO:0000256" key="4">
    <source>
        <dbReference type="ARBA" id="ARBA00023136"/>
    </source>
</evidence>
<evidence type="ECO:0000256" key="1">
    <source>
        <dbReference type="ARBA" id="ARBA00004141"/>
    </source>
</evidence>
<keyword evidence="3 5" id="KW-1133">Transmembrane helix</keyword>
<dbReference type="AlphaFoldDB" id="A0A5C8NQE2"/>
<dbReference type="RefSeq" id="WP_147705776.1">
    <property type="nucleotide sequence ID" value="NZ_VDUY01000009.1"/>
</dbReference>
<evidence type="ECO:0000256" key="5">
    <source>
        <dbReference type="SAM" id="Phobius"/>
    </source>
</evidence>
<dbReference type="PANTHER" id="PTHR36926:SF1">
    <property type="entry name" value="COLICIN V PRODUCTION PROTEIN"/>
    <property type="match status" value="1"/>
</dbReference>
<feature type="transmembrane region" description="Helical" evidence="5">
    <location>
        <begin position="12"/>
        <end position="31"/>
    </location>
</feature>